<keyword evidence="2" id="KW-1185">Reference proteome</keyword>
<evidence type="ECO:0000313" key="1">
    <source>
        <dbReference type="EMBL" id="KAH3692508.1"/>
    </source>
</evidence>
<evidence type="ECO:0000313" key="2">
    <source>
        <dbReference type="Proteomes" id="UP000828390"/>
    </source>
</evidence>
<protein>
    <submittedName>
        <fullName evidence="1">Uncharacterized protein</fullName>
    </submittedName>
</protein>
<dbReference type="AlphaFoldDB" id="A0A9D4BEV6"/>
<comment type="caution">
    <text evidence="1">The sequence shown here is derived from an EMBL/GenBank/DDBJ whole genome shotgun (WGS) entry which is preliminary data.</text>
</comment>
<sequence length="50" mass="5843">MELRGRAGANSITETIPLRRWRWLGHDCRMRPDSLPRVALICTPQGKRNR</sequence>
<organism evidence="1 2">
    <name type="scientific">Dreissena polymorpha</name>
    <name type="common">Zebra mussel</name>
    <name type="synonym">Mytilus polymorpha</name>
    <dbReference type="NCBI Taxonomy" id="45954"/>
    <lineage>
        <taxon>Eukaryota</taxon>
        <taxon>Metazoa</taxon>
        <taxon>Spiralia</taxon>
        <taxon>Lophotrochozoa</taxon>
        <taxon>Mollusca</taxon>
        <taxon>Bivalvia</taxon>
        <taxon>Autobranchia</taxon>
        <taxon>Heteroconchia</taxon>
        <taxon>Euheterodonta</taxon>
        <taxon>Imparidentia</taxon>
        <taxon>Neoheterodontei</taxon>
        <taxon>Myida</taxon>
        <taxon>Dreissenoidea</taxon>
        <taxon>Dreissenidae</taxon>
        <taxon>Dreissena</taxon>
    </lineage>
</organism>
<proteinExistence type="predicted"/>
<accession>A0A9D4BEV6</accession>
<gene>
    <name evidence="1" type="ORF">DPMN_194349</name>
</gene>
<reference evidence="1" key="2">
    <citation type="submission" date="2020-11" db="EMBL/GenBank/DDBJ databases">
        <authorList>
            <person name="McCartney M.A."/>
            <person name="Auch B."/>
            <person name="Kono T."/>
            <person name="Mallez S."/>
            <person name="Becker A."/>
            <person name="Gohl D.M."/>
            <person name="Silverstein K.A.T."/>
            <person name="Koren S."/>
            <person name="Bechman K.B."/>
            <person name="Herman A."/>
            <person name="Abrahante J.E."/>
            <person name="Garbe J."/>
        </authorList>
    </citation>
    <scope>NUCLEOTIDE SEQUENCE</scope>
    <source>
        <strain evidence="1">Duluth1</strain>
        <tissue evidence="1">Whole animal</tissue>
    </source>
</reference>
<dbReference type="Proteomes" id="UP000828390">
    <property type="component" value="Unassembled WGS sequence"/>
</dbReference>
<dbReference type="EMBL" id="JAIWYP010000022">
    <property type="protein sequence ID" value="KAH3692508.1"/>
    <property type="molecule type" value="Genomic_DNA"/>
</dbReference>
<name>A0A9D4BEV6_DREPO</name>
<reference evidence="1" key="1">
    <citation type="journal article" date="2019" name="bioRxiv">
        <title>The Genome of the Zebra Mussel, Dreissena polymorpha: A Resource for Invasive Species Research.</title>
        <authorList>
            <person name="McCartney M.A."/>
            <person name="Auch B."/>
            <person name="Kono T."/>
            <person name="Mallez S."/>
            <person name="Zhang Y."/>
            <person name="Obille A."/>
            <person name="Becker A."/>
            <person name="Abrahante J.E."/>
            <person name="Garbe J."/>
            <person name="Badalamenti J.P."/>
            <person name="Herman A."/>
            <person name="Mangelson H."/>
            <person name="Liachko I."/>
            <person name="Sullivan S."/>
            <person name="Sone E.D."/>
            <person name="Koren S."/>
            <person name="Silverstein K.A.T."/>
            <person name="Beckman K.B."/>
            <person name="Gohl D.M."/>
        </authorList>
    </citation>
    <scope>NUCLEOTIDE SEQUENCE</scope>
    <source>
        <strain evidence="1">Duluth1</strain>
        <tissue evidence="1">Whole animal</tissue>
    </source>
</reference>